<dbReference type="GO" id="GO:0006412">
    <property type="term" value="P:translation"/>
    <property type="evidence" value="ECO:0007669"/>
    <property type="project" value="InterPro"/>
</dbReference>
<dbReference type="GO" id="GO:0005763">
    <property type="term" value="C:mitochondrial small ribosomal subunit"/>
    <property type="evidence" value="ECO:0007669"/>
    <property type="project" value="EnsemblFungi"/>
</dbReference>
<evidence type="ECO:0000256" key="3">
    <source>
        <dbReference type="ARBA" id="ARBA00023274"/>
    </source>
</evidence>
<evidence type="ECO:0000256" key="1">
    <source>
        <dbReference type="ARBA" id="ARBA00006242"/>
    </source>
</evidence>
<dbReference type="HOGENOM" id="CLU_040318_4_3_1"/>
<dbReference type="InterPro" id="IPR001865">
    <property type="entry name" value="Ribosomal_uS2"/>
</dbReference>
<dbReference type="STRING" id="1071381.G8BW89"/>
<dbReference type="PANTHER" id="PTHR12534:SF0">
    <property type="entry name" value="SMALL RIBOSOMAL SUBUNIT PROTEIN US2M"/>
    <property type="match status" value="1"/>
</dbReference>
<dbReference type="PRINTS" id="PR00395">
    <property type="entry name" value="RIBOSOMALS2"/>
</dbReference>
<dbReference type="HAMAP" id="MF_00291_B">
    <property type="entry name" value="Ribosomal_uS2_B"/>
    <property type="match status" value="1"/>
</dbReference>
<keyword evidence="3 4" id="KW-0687">Ribonucleoprotein</keyword>
<evidence type="ECO:0000313" key="6">
    <source>
        <dbReference type="Proteomes" id="UP000005666"/>
    </source>
</evidence>
<evidence type="ECO:0000256" key="4">
    <source>
        <dbReference type="RuleBase" id="RU003631"/>
    </source>
</evidence>
<dbReference type="PROSITE" id="PS00962">
    <property type="entry name" value="RIBOSOMAL_S2_1"/>
    <property type="match status" value="1"/>
</dbReference>
<dbReference type="OrthoDB" id="2320368at2759"/>
<dbReference type="RefSeq" id="XP_003686601.1">
    <property type="nucleotide sequence ID" value="XM_003686553.1"/>
</dbReference>
<evidence type="ECO:0000313" key="5">
    <source>
        <dbReference type="EMBL" id="CCE64167.1"/>
    </source>
</evidence>
<dbReference type="FunFam" id="3.40.50.10490:FF:000055">
    <property type="entry name" value="Mitochondrial ribosomal protein"/>
    <property type="match status" value="1"/>
</dbReference>
<dbReference type="GeneID" id="11535732"/>
<dbReference type="Pfam" id="PF00318">
    <property type="entry name" value="Ribosomal_S2"/>
    <property type="match status" value="1"/>
</dbReference>
<dbReference type="KEGG" id="tpf:TPHA_0G03270"/>
<evidence type="ECO:0008006" key="7">
    <source>
        <dbReference type="Google" id="ProtNLM"/>
    </source>
</evidence>
<protein>
    <recommendedName>
        <fullName evidence="7">Ribosomal protein S2</fullName>
    </recommendedName>
</protein>
<dbReference type="OMA" id="RNCINEC"/>
<dbReference type="InterPro" id="IPR018130">
    <property type="entry name" value="Ribosomal_uS2_CS"/>
</dbReference>
<dbReference type="GO" id="GO:0003735">
    <property type="term" value="F:structural constituent of ribosome"/>
    <property type="evidence" value="ECO:0007669"/>
    <property type="project" value="EnsemblFungi"/>
</dbReference>
<evidence type="ECO:0000256" key="2">
    <source>
        <dbReference type="ARBA" id="ARBA00022980"/>
    </source>
</evidence>
<dbReference type="NCBIfam" id="TIGR01011">
    <property type="entry name" value="rpsB_bact"/>
    <property type="match status" value="1"/>
</dbReference>
<dbReference type="EMBL" id="HE612862">
    <property type="protein sequence ID" value="CCE64167.1"/>
    <property type="molecule type" value="Genomic_DNA"/>
</dbReference>
<dbReference type="CDD" id="cd01425">
    <property type="entry name" value="RPS2"/>
    <property type="match status" value="1"/>
</dbReference>
<dbReference type="Proteomes" id="UP000005666">
    <property type="component" value="Chromosome 7"/>
</dbReference>
<reference evidence="5 6" key="1">
    <citation type="journal article" date="2011" name="Proc. Natl. Acad. Sci. U.S.A.">
        <title>Evolutionary erosion of yeast sex chromosomes by mating-type switching accidents.</title>
        <authorList>
            <person name="Gordon J.L."/>
            <person name="Armisen D."/>
            <person name="Proux-Wera E."/>
            <person name="Oheigeartaigh S.S."/>
            <person name="Byrne K.P."/>
            <person name="Wolfe K.H."/>
        </authorList>
    </citation>
    <scope>NUCLEOTIDE SEQUENCE [LARGE SCALE GENOMIC DNA]</scope>
    <source>
        <strain evidence="6">ATCC 24235 / CBS 4417 / NBRC 1672 / NRRL Y-8282 / UCD 70-5</strain>
    </source>
</reference>
<comment type="similarity">
    <text evidence="1 4">Belongs to the universal ribosomal protein uS2 family.</text>
</comment>
<gene>
    <name evidence="5" type="primary">TPHA0G03270</name>
    <name evidence="5" type="ordered locus">TPHA_0G03270</name>
</gene>
<dbReference type="SUPFAM" id="SSF52313">
    <property type="entry name" value="Ribosomal protein S2"/>
    <property type="match status" value="1"/>
</dbReference>
<dbReference type="InterPro" id="IPR005706">
    <property type="entry name" value="Ribosomal_uS2_bac/mit/plastid"/>
</dbReference>
<organism evidence="5 6">
    <name type="scientific">Tetrapisispora phaffii (strain ATCC 24235 / CBS 4417 / NBRC 1672 / NRRL Y-8282 / UCD 70-5)</name>
    <name type="common">Yeast</name>
    <name type="synonym">Fabospora phaffii</name>
    <dbReference type="NCBI Taxonomy" id="1071381"/>
    <lineage>
        <taxon>Eukaryota</taxon>
        <taxon>Fungi</taxon>
        <taxon>Dikarya</taxon>
        <taxon>Ascomycota</taxon>
        <taxon>Saccharomycotina</taxon>
        <taxon>Saccharomycetes</taxon>
        <taxon>Saccharomycetales</taxon>
        <taxon>Saccharomycetaceae</taxon>
        <taxon>Tetrapisispora</taxon>
    </lineage>
</organism>
<dbReference type="InterPro" id="IPR023591">
    <property type="entry name" value="Ribosomal_uS2_flav_dom_sf"/>
</dbReference>
<dbReference type="PANTHER" id="PTHR12534">
    <property type="entry name" value="30S RIBOSOMAL PROTEIN S2 PROKARYOTIC AND ORGANELLAR"/>
    <property type="match status" value="1"/>
</dbReference>
<keyword evidence="6" id="KW-1185">Reference proteome</keyword>
<keyword evidence="2 4" id="KW-0689">Ribosomal protein</keyword>
<name>G8BW89_TETPH</name>
<accession>G8BW89</accession>
<dbReference type="eggNOG" id="KOG0832">
    <property type="taxonomic scope" value="Eukaryota"/>
</dbReference>
<sequence length="413" mass="46143">MSVSLLFRNIPSSSAKRVLLLKSIRCYSTPVESSDISVSNLEHSTEEEDDVFLLRQKQYNDQLVESLKKLKATPVEEIEGLADTLETPLTEKEKQLDAELFDFLKKYSQSNKIIETDNLNMDNIDSSSSTLSSSINAFKGSNTINGKKFPYLIPSQRDKPYTTQELFLRQLKHASHTAKLGANIHDIYFPHKDISSPSLPEKMTMSKLLAAGVHLGQSTALWRASTQPFIYGEYKGIHIIDLNQTLHYLKRAAKVVEGITEQGGIVLFLGTREGQKKALYEAAKRTRGYYVSSRWIPGTLTNPTEISSSWERHEVDMLDRPTGRELSPEEQTGIVKPDLLVILNPTENRNALNEAMQARVPTIGIIDTDSEPSIVTYPIPGNDDSLRSVNLLLGVLAKAGERGLKNRLQKASN</sequence>
<dbReference type="AlphaFoldDB" id="G8BW89"/>
<dbReference type="PROSITE" id="PS00963">
    <property type="entry name" value="RIBOSOMAL_S2_2"/>
    <property type="match status" value="1"/>
</dbReference>
<proteinExistence type="inferred from homology"/>
<dbReference type="Gene3D" id="3.40.50.10490">
    <property type="entry name" value="Glucose-6-phosphate isomerase like protein, domain 1"/>
    <property type="match status" value="1"/>
</dbReference>